<keyword evidence="11" id="KW-1185">Reference proteome</keyword>
<gene>
    <name evidence="9" type="ORF">CAPTEDRAFT_176650</name>
</gene>
<dbReference type="Proteomes" id="UP000014760">
    <property type="component" value="Unassembled WGS sequence"/>
</dbReference>
<evidence type="ECO:0000256" key="2">
    <source>
        <dbReference type="ARBA" id="ARBA00008821"/>
    </source>
</evidence>
<reference evidence="11" key="1">
    <citation type="submission" date="2012-12" db="EMBL/GenBank/DDBJ databases">
        <authorList>
            <person name="Hellsten U."/>
            <person name="Grimwood J."/>
            <person name="Chapman J.A."/>
            <person name="Shapiro H."/>
            <person name="Aerts A."/>
            <person name="Otillar R.P."/>
            <person name="Terry A.Y."/>
            <person name="Boore J.L."/>
            <person name="Simakov O."/>
            <person name="Marletaz F."/>
            <person name="Cho S.-J."/>
            <person name="Edsinger-Gonzales E."/>
            <person name="Havlak P."/>
            <person name="Kuo D.-H."/>
            <person name="Larsson T."/>
            <person name="Lv J."/>
            <person name="Arendt D."/>
            <person name="Savage R."/>
            <person name="Osoegawa K."/>
            <person name="de Jong P."/>
            <person name="Lindberg D.R."/>
            <person name="Seaver E.C."/>
            <person name="Weisblat D.A."/>
            <person name="Putnam N.H."/>
            <person name="Grigoriev I.V."/>
            <person name="Rokhsar D.S."/>
        </authorList>
    </citation>
    <scope>NUCLEOTIDE SEQUENCE</scope>
    <source>
        <strain evidence="11">I ESC-2004</strain>
    </source>
</reference>
<comment type="subcellular location">
    <subcellularLocation>
        <location evidence="1">Membrane</location>
        <topology evidence="1">Multi-pass membrane protein</topology>
    </subcellularLocation>
</comment>
<protein>
    <recommendedName>
        <fullName evidence="12">Solute carrier family 23 member 2</fullName>
    </recommendedName>
</protein>
<feature type="region of interest" description="Disordered" evidence="7">
    <location>
        <begin position="1"/>
        <end position="38"/>
    </location>
</feature>
<evidence type="ECO:0000256" key="3">
    <source>
        <dbReference type="ARBA" id="ARBA00022448"/>
    </source>
</evidence>
<dbReference type="InterPro" id="IPR006042">
    <property type="entry name" value="Xan_ur_permease"/>
</dbReference>
<dbReference type="EnsemblMetazoa" id="CapteT176650">
    <property type="protein sequence ID" value="CapteP176650"/>
    <property type="gene ID" value="CapteG176650"/>
</dbReference>
<dbReference type="GO" id="GO:0005886">
    <property type="term" value="C:plasma membrane"/>
    <property type="evidence" value="ECO:0007669"/>
    <property type="project" value="UniProtKB-ARBA"/>
</dbReference>
<evidence type="ECO:0000256" key="1">
    <source>
        <dbReference type="ARBA" id="ARBA00004141"/>
    </source>
</evidence>
<evidence type="ECO:0000313" key="10">
    <source>
        <dbReference type="EnsemblMetazoa" id="CapteP176650"/>
    </source>
</evidence>
<dbReference type="Pfam" id="PF00860">
    <property type="entry name" value="Xan_ur_permease"/>
    <property type="match status" value="1"/>
</dbReference>
<dbReference type="STRING" id="283909.R7V7A0"/>
<feature type="transmembrane region" description="Helical" evidence="8">
    <location>
        <begin position="458"/>
        <end position="480"/>
    </location>
</feature>
<dbReference type="InterPro" id="IPR006043">
    <property type="entry name" value="NCS2"/>
</dbReference>
<name>R7V7A0_CAPTE</name>
<feature type="transmembrane region" description="Helical" evidence="8">
    <location>
        <begin position="550"/>
        <end position="570"/>
    </location>
</feature>
<feature type="transmembrane region" description="Helical" evidence="8">
    <location>
        <begin position="486"/>
        <end position="504"/>
    </location>
</feature>
<evidence type="ECO:0000313" key="11">
    <source>
        <dbReference type="Proteomes" id="UP000014760"/>
    </source>
</evidence>
<dbReference type="EMBL" id="AMQN01018592">
    <property type="status" value="NOT_ANNOTATED_CDS"/>
    <property type="molecule type" value="Genomic_DNA"/>
</dbReference>
<keyword evidence="4 8" id="KW-0812">Transmembrane</keyword>
<keyword evidence="5 8" id="KW-1133">Transmembrane helix</keyword>
<keyword evidence="3" id="KW-0813">Transport</keyword>
<feature type="transmembrane region" description="Helical" evidence="8">
    <location>
        <begin position="516"/>
        <end position="534"/>
    </location>
</feature>
<evidence type="ECO:0008006" key="12">
    <source>
        <dbReference type="Google" id="ProtNLM"/>
    </source>
</evidence>
<dbReference type="PROSITE" id="PS01116">
    <property type="entry name" value="XANTH_URACIL_PERMASE"/>
    <property type="match status" value="1"/>
</dbReference>
<evidence type="ECO:0000313" key="9">
    <source>
        <dbReference type="EMBL" id="ELU14337.1"/>
    </source>
</evidence>
<dbReference type="OrthoDB" id="1641903at2759"/>
<dbReference type="HOGENOM" id="CLU_017959_5_4_1"/>
<dbReference type="GO" id="GO:0022857">
    <property type="term" value="F:transmembrane transporter activity"/>
    <property type="evidence" value="ECO:0007669"/>
    <property type="project" value="InterPro"/>
</dbReference>
<feature type="transmembrane region" description="Helical" evidence="8">
    <location>
        <begin position="201"/>
        <end position="222"/>
    </location>
</feature>
<evidence type="ECO:0000256" key="5">
    <source>
        <dbReference type="ARBA" id="ARBA00022989"/>
    </source>
</evidence>
<evidence type="ECO:0000256" key="4">
    <source>
        <dbReference type="ARBA" id="ARBA00022692"/>
    </source>
</evidence>
<sequence>MATKTTPQASVFEGVTNESFMNEELPMKGSPTSNGPPVEEQVVVVGEEPEDDLNSHDLQYSIDETPPFYLCVLLGLQHYLTMFGATLSIPLLVAPAMCVGNDIIATAEMLGTILFVSGFITIIQATFGSRLPIIQGGTFAYLVPTFAILNLPTFKCPESTVSGPLPFTNETDLSANETDSADVTAFRTEVWQIRMREIQGAIIASSVFQVAIGLSGVIGFVLKFIGPLSIAPTITLVGLSLFRAAAYNAGQNWWIAALTIFLIALFSLYLRNVSIPCCAIKNKRCGCGPYKLFQLFPVLLAILISWAVCHIITVTDVIKKEDTGHWGYNARTDVKMNVLAKAQWFRFPYPGTLINTSHEYSSCICLPGQWGMPTFSVASVFGMLAGVLAGMVESIGDYYAAARMSGAPPPPLHAINRGIFVEGLGSFLAGWWGTGNGTTSYSENIGAIGITKVGSRRVIQTAAVIIMLFGVIGKFGALFVAIPNPVIGGVFFAMFGLIAAAGVSNMQFVDLNSMRNLFIFGFSLLLGIALPDWIQTHGEFMHSGNDVVDQLFTVLLTTAMFVGGLTAFILDNTIPGIYSPL</sequence>
<dbReference type="OMA" id="QHIAAMY"/>
<dbReference type="FunCoup" id="R7V7A0">
    <property type="interactions" value="114"/>
</dbReference>
<evidence type="ECO:0000256" key="6">
    <source>
        <dbReference type="ARBA" id="ARBA00023136"/>
    </source>
</evidence>
<feature type="transmembrane region" description="Helical" evidence="8">
    <location>
        <begin position="253"/>
        <end position="272"/>
    </location>
</feature>
<proteinExistence type="inferred from homology"/>
<feature type="transmembrane region" description="Helical" evidence="8">
    <location>
        <begin position="67"/>
        <end position="93"/>
    </location>
</feature>
<dbReference type="EMBL" id="KB294589">
    <property type="protein sequence ID" value="ELU14337.1"/>
    <property type="molecule type" value="Genomic_DNA"/>
</dbReference>
<reference evidence="10" key="3">
    <citation type="submission" date="2015-06" db="UniProtKB">
        <authorList>
            <consortium name="EnsemblMetazoa"/>
        </authorList>
    </citation>
    <scope>IDENTIFICATION</scope>
</reference>
<dbReference type="PANTHER" id="PTHR11119">
    <property type="entry name" value="XANTHINE-URACIL / VITAMIN C PERMEASE FAMILY MEMBER"/>
    <property type="match status" value="1"/>
</dbReference>
<reference evidence="9 11" key="2">
    <citation type="journal article" date="2013" name="Nature">
        <title>Insights into bilaterian evolution from three spiralian genomes.</title>
        <authorList>
            <person name="Simakov O."/>
            <person name="Marletaz F."/>
            <person name="Cho S.J."/>
            <person name="Edsinger-Gonzales E."/>
            <person name="Havlak P."/>
            <person name="Hellsten U."/>
            <person name="Kuo D.H."/>
            <person name="Larsson T."/>
            <person name="Lv J."/>
            <person name="Arendt D."/>
            <person name="Savage R."/>
            <person name="Osoegawa K."/>
            <person name="de Jong P."/>
            <person name="Grimwood J."/>
            <person name="Chapman J.A."/>
            <person name="Shapiro H."/>
            <person name="Aerts A."/>
            <person name="Otillar R.P."/>
            <person name="Terry A.Y."/>
            <person name="Boore J.L."/>
            <person name="Grigoriev I.V."/>
            <person name="Lindberg D.R."/>
            <person name="Seaver E.C."/>
            <person name="Weisblat D.A."/>
            <person name="Putnam N.H."/>
            <person name="Rokhsar D.S."/>
        </authorList>
    </citation>
    <scope>NUCLEOTIDE SEQUENCE</scope>
    <source>
        <strain evidence="9 11">I ESC-2004</strain>
    </source>
</reference>
<keyword evidence="6 8" id="KW-0472">Membrane</keyword>
<organism evidence="9">
    <name type="scientific">Capitella teleta</name>
    <name type="common">Polychaete worm</name>
    <dbReference type="NCBI Taxonomy" id="283909"/>
    <lineage>
        <taxon>Eukaryota</taxon>
        <taxon>Metazoa</taxon>
        <taxon>Spiralia</taxon>
        <taxon>Lophotrochozoa</taxon>
        <taxon>Annelida</taxon>
        <taxon>Polychaeta</taxon>
        <taxon>Sedentaria</taxon>
        <taxon>Scolecida</taxon>
        <taxon>Capitellidae</taxon>
        <taxon>Capitella</taxon>
    </lineage>
</organism>
<evidence type="ECO:0000256" key="7">
    <source>
        <dbReference type="SAM" id="MobiDB-lite"/>
    </source>
</evidence>
<dbReference type="AlphaFoldDB" id="R7V7A0"/>
<accession>R7V7A0</accession>
<evidence type="ECO:0000256" key="8">
    <source>
        <dbReference type="SAM" id="Phobius"/>
    </source>
</evidence>
<comment type="similarity">
    <text evidence="2">Belongs to the nucleobase:cation symporter-2 (NCS2) (TC 2.A.40) family.</text>
</comment>
<feature type="transmembrane region" description="Helical" evidence="8">
    <location>
        <begin position="105"/>
        <end position="127"/>
    </location>
</feature>
<feature type="transmembrane region" description="Helical" evidence="8">
    <location>
        <begin position="292"/>
        <end position="312"/>
    </location>
</feature>